<dbReference type="Proteomes" id="UP000475532">
    <property type="component" value="Unassembled WGS sequence"/>
</dbReference>
<sequence>AAAPAFAAGPSTTVTPSTGADPAGQDITVTGSGFDPSKNNGFGVYVAFGPKSGDDWYLNANAFQATKWVHKNASGSAGQAEMNADGTFDVTLSGIKAQYTDGDGKDVDCLVTQCYILTLAAHGSPDRSQDTAVPVTFVGGENPGPGGGDPGGNPGENPGGGSADQRITANVTRTGALSMSMAGTDVALTDAAPGGTSTGALHKATVTDARGTDAGWNLVGQMGDLASAEGGTIPAANLAWTPNAAVVEDGSGAAVTPGPQVRGLDAAQTLATSAAGTSGGVFQAGAGLDLLVPAGVTPGAYTGTLTLTLS</sequence>
<accession>A0A6L9QJQ9</accession>
<gene>
    <name evidence="2" type="ORF">G3I70_24715</name>
</gene>
<protein>
    <recommendedName>
        <fullName evidence="4">WxL domain-containing protein</fullName>
    </recommendedName>
</protein>
<dbReference type="SUPFAM" id="SSF49319">
    <property type="entry name" value="Actinoxanthin-like"/>
    <property type="match status" value="1"/>
</dbReference>
<evidence type="ECO:0000313" key="2">
    <source>
        <dbReference type="EMBL" id="NEA25667.1"/>
    </source>
</evidence>
<name>A0A6L9QJQ9_9ACTN</name>
<evidence type="ECO:0000313" key="3">
    <source>
        <dbReference type="Proteomes" id="UP000475532"/>
    </source>
</evidence>
<proteinExistence type="predicted"/>
<reference evidence="2 3" key="1">
    <citation type="submission" date="2020-01" db="EMBL/GenBank/DDBJ databases">
        <title>Insect and environment-associated Actinomycetes.</title>
        <authorList>
            <person name="Currrie C."/>
            <person name="Chevrette M."/>
            <person name="Carlson C."/>
            <person name="Stubbendieck R."/>
            <person name="Wendt-Pienkowski E."/>
        </authorList>
    </citation>
    <scope>NUCLEOTIDE SEQUENCE [LARGE SCALE GENOMIC DNA]</scope>
    <source>
        <strain evidence="2 3">SID10258</strain>
    </source>
</reference>
<dbReference type="InterPro" id="IPR027273">
    <property type="entry name" value="Neocarzinostatin-like"/>
</dbReference>
<organism evidence="2 3">
    <name type="scientific">Actinomadura bangladeshensis</name>
    <dbReference type="NCBI Taxonomy" id="453573"/>
    <lineage>
        <taxon>Bacteria</taxon>
        <taxon>Bacillati</taxon>
        <taxon>Actinomycetota</taxon>
        <taxon>Actinomycetes</taxon>
        <taxon>Streptosporangiales</taxon>
        <taxon>Thermomonosporaceae</taxon>
        <taxon>Actinomadura</taxon>
    </lineage>
</organism>
<feature type="region of interest" description="Disordered" evidence="1">
    <location>
        <begin position="124"/>
        <end position="165"/>
    </location>
</feature>
<feature type="region of interest" description="Disordered" evidence="1">
    <location>
        <begin position="1"/>
        <end position="24"/>
    </location>
</feature>
<dbReference type="Gene3D" id="2.60.40.230">
    <property type="entry name" value="Neocarzinostatin-like"/>
    <property type="match status" value="1"/>
</dbReference>
<evidence type="ECO:0000256" key="1">
    <source>
        <dbReference type="SAM" id="MobiDB-lite"/>
    </source>
</evidence>
<dbReference type="EMBL" id="JAAGLI010000649">
    <property type="protein sequence ID" value="NEA25667.1"/>
    <property type="molecule type" value="Genomic_DNA"/>
</dbReference>
<feature type="non-terminal residue" evidence="2">
    <location>
        <position position="1"/>
    </location>
</feature>
<comment type="caution">
    <text evidence="2">The sequence shown here is derived from an EMBL/GenBank/DDBJ whole genome shotgun (WGS) entry which is preliminary data.</text>
</comment>
<evidence type="ECO:0008006" key="4">
    <source>
        <dbReference type="Google" id="ProtNLM"/>
    </source>
</evidence>
<dbReference type="AlphaFoldDB" id="A0A6L9QJQ9"/>
<dbReference type="RefSeq" id="WP_163059798.1">
    <property type="nucleotide sequence ID" value="NZ_JAAGLI010000649.1"/>
</dbReference>
<feature type="compositionally biased region" description="Gly residues" evidence="1">
    <location>
        <begin position="141"/>
        <end position="162"/>
    </location>
</feature>